<accession>A0A1G5G3G0</accession>
<evidence type="ECO:0000313" key="2">
    <source>
        <dbReference type="Proteomes" id="UP000183047"/>
    </source>
</evidence>
<evidence type="ECO:0000313" key="1">
    <source>
        <dbReference type="EMBL" id="SCY46123.1"/>
    </source>
</evidence>
<dbReference type="AlphaFoldDB" id="A0A1G5G3G0"/>
<protein>
    <submittedName>
        <fullName evidence="1">Uncharacterized protein</fullName>
    </submittedName>
</protein>
<keyword evidence="2" id="KW-1185">Reference proteome</keyword>
<reference evidence="2" key="1">
    <citation type="submission" date="2016-10" db="EMBL/GenBank/DDBJ databases">
        <authorList>
            <person name="Varghese N."/>
            <person name="Submissions S."/>
        </authorList>
    </citation>
    <scope>NUCLEOTIDE SEQUENCE [LARGE SCALE GENOMIC DNA]</scope>
    <source>
        <strain evidence="2">XBD2006</strain>
    </source>
</reference>
<organism evidence="1 2">
    <name type="scientific">Butyrivibrio hungatei</name>
    <dbReference type="NCBI Taxonomy" id="185008"/>
    <lineage>
        <taxon>Bacteria</taxon>
        <taxon>Bacillati</taxon>
        <taxon>Bacillota</taxon>
        <taxon>Clostridia</taxon>
        <taxon>Lachnospirales</taxon>
        <taxon>Lachnospiraceae</taxon>
        <taxon>Butyrivibrio</taxon>
    </lineage>
</organism>
<gene>
    <name evidence="1" type="ORF">SAMN02910451_02699</name>
</gene>
<proteinExistence type="predicted"/>
<dbReference type="EMBL" id="FMUR01000018">
    <property type="protein sequence ID" value="SCY46123.1"/>
    <property type="molecule type" value="Genomic_DNA"/>
</dbReference>
<sequence length="110" mass="12658">MMVLSIFASMYALLLWLLYFHYPILLDIPNCMSGNYCYGEGVSKSNDYSDENYIDRRSVDMEINGDTKRMYLYSCGIREGDRCVVVYLPHSNVGQAVPVDSVGDYKKEDR</sequence>
<dbReference type="Proteomes" id="UP000183047">
    <property type="component" value="Unassembled WGS sequence"/>
</dbReference>
<name>A0A1G5G3G0_9FIRM</name>